<feature type="domain" description="Phosphatidic acid phosphatase type 2/haloperoxidase" evidence="7">
    <location>
        <begin position="101"/>
        <end position="257"/>
    </location>
</feature>
<dbReference type="eggNOG" id="KOG3030">
    <property type="taxonomic scope" value="Eukaryota"/>
</dbReference>
<feature type="transmembrane region" description="Helical" evidence="6">
    <location>
        <begin position="239"/>
        <end position="259"/>
    </location>
</feature>
<sequence>MRSIFLKQIAIIVPFATILWLSFNLEAVLGSPRRRGFDCKDAGIRQPYLADTINTRTLYLLGLYLPLIFIILNELLSSRISNQQRSAPGLKGYLVDLYLAAMPFFCGFASERFIKNLLKLTVGRLRPHSYTLCQPISLEGLTCNELPENSPFMLEYTCTGTMHLSSSIYKSFPSGHSSLSFYGLVYLALYLRGCSRHIKGNPGFMATIYRPSAILVQLLCLCGPAMVAISRVFDFKHFWSDILAGALLGSIVALAFFRYSEENSKEVKRILENNFEENAEKSIRETLKDPEAGIASFMQNNKQQQLPVCSITMHGVEEFSL</sequence>
<dbReference type="SMART" id="SM00014">
    <property type="entry name" value="acidPPc"/>
    <property type="match status" value="1"/>
</dbReference>
<comment type="similarity">
    <text evidence="2">Belongs to the PA-phosphatase related phosphoesterase family.</text>
</comment>
<keyword evidence="3 6" id="KW-0812">Transmembrane</keyword>
<evidence type="ECO:0000256" key="1">
    <source>
        <dbReference type="ARBA" id="ARBA00004141"/>
    </source>
</evidence>
<dbReference type="InterPro" id="IPR036938">
    <property type="entry name" value="PAP2/HPO_sf"/>
</dbReference>
<comment type="subcellular location">
    <subcellularLocation>
        <location evidence="1">Membrane</location>
        <topology evidence="1">Multi-pass membrane protein</topology>
    </subcellularLocation>
</comment>
<dbReference type="VEuPathDB" id="VectorBase:MDOMA2_011374"/>
<feature type="transmembrane region" description="Helical" evidence="6">
    <location>
        <begin position="5"/>
        <end position="23"/>
    </location>
</feature>
<accession>A0A9J7CUM1</accession>
<dbReference type="GeneID" id="101888890"/>
<feature type="transmembrane region" description="Helical" evidence="6">
    <location>
        <begin position="97"/>
        <end position="114"/>
    </location>
</feature>
<dbReference type="PANTHER" id="PTHR10165:SF197">
    <property type="entry name" value="FI04477P-RELATED"/>
    <property type="match status" value="1"/>
</dbReference>
<dbReference type="Gene3D" id="1.20.144.10">
    <property type="entry name" value="Phosphatidic acid phosphatase type 2/haloperoxidase"/>
    <property type="match status" value="1"/>
</dbReference>
<dbReference type="PANTHER" id="PTHR10165">
    <property type="entry name" value="LIPID PHOSPHATE PHOSPHATASE"/>
    <property type="match status" value="1"/>
</dbReference>
<evidence type="ECO:0000256" key="2">
    <source>
        <dbReference type="ARBA" id="ARBA00008816"/>
    </source>
</evidence>
<protein>
    <submittedName>
        <fullName evidence="9">Phosphatidate phosphatase</fullName>
    </submittedName>
</protein>
<dbReference type="STRING" id="7370.A0A1I8MA35"/>
<dbReference type="Pfam" id="PF01569">
    <property type="entry name" value="PAP2"/>
    <property type="match status" value="1"/>
</dbReference>
<dbReference type="OrthoDB" id="8907274at2759"/>
<dbReference type="InterPro" id="IPR000326">
    <property type="entry name" value="PAP2/HPO"/>
</dbReference>
<feature type="transmembrane region" description="Helical" evidence="6">
    <location>
        <begin position="57"/>
        <end position="76"/>
    </location>
</feature>
<dbReference type="Proteomes" id="UP001652621">
    <property type="component" value="Unplaced"/>
</dbReference>
<evidence type="ECO:0000313" key="9">
    <source>
        <dbReference type="RefSeq" id="XP_005185042.2"/>
    </source>
</evidence>
<evidence type="ECO:0000259" key="7">
    <source>
        <dbReference type="SMART" id="SM00014"/>
    </source>
</evidence>
<name>A0A9J7CUM1_MUSDO</name>
<reference evidence="9" key="1">
    <citation type="submission" date="2025-08" db="UniProtKB">
        <authorList>
            <consortium name="RefSeq"/>
        </authorList>
    </citation>
    <scope>IDENTIFICATION</scope>
    <source>
        <strain evidence="9">Aabys</strain>
        <tissue evidence="9">Whole body</tissue>
    </source>
</reference>
<gene>
    <name evidence="9" type="primary">LOC101888890</name>
</gene>
<dbReference type="SUPFAM" id="SSF48317">
    <property type="entry name" value="Acid phosphatase/Vanadium-dependent haloperoxidase"/>
    <property type="match status" value="1"/>
</dbReference>
<evidence type="ECO:0000256" key="5">
    <source>
        <dbReference type="ARBA" id="ARBA00023136"/>
    </source>
</evidence>
<proteinExistence type="inferred from homology"/>
<dbReference type="RefSeq" id="XP_005185042.2">
    <property type="nucleotide sequence ID" value="XM_005184985.4"/>
</dbReference>
<evidence type="ECO:0000256" key="4">
    <source>
        <dbReference type="ARBA" id="ARBA00022989"/>
    </source>
</evidence>
<evidence type="ECO:0000256" key="3">
    <source>
        <dbReference type="ARBA" id="ARBA00022692"/>
    </source>
</evidence>
<organism evidence="8 9">
    <name type="scientific">Musca domestica</name>
    <name type="common">House fly</name>
    <dbReference type="NCBI Taxonomy" id="7370"/>
    <lineage>
        <taxon>Eukaryota</taxon>
        <taxon>Metazoa</taxon>
        <taxon>Ecdysozoa</taxon>
        <taxon>Arthropoda</taxon>
        <taxon>Hexapoda</taxon>
        <taxon>Insecta</taxon>
        <taxon>Pterygota</taxon>
        <taxon>Neoptera</taxon>
        <taxon>Endopterygota</taxon>
        <taxon>Diptera</taxon>
        <taxon>Brachycera</taxon>
        <taxon>Muscomorpha</taxon>
        <taxon>Muscoidea</taxon>
        <taxon>Muscidae</taxon>
        <taxon>Musca</taxon>
    </lineage>
</organism>
<evidence type="ECO:0000313" key="8">
    <source>
        <dbReference type="Proteomes" id="UP001652621"/>
    </source>
</evidence>
<keyword evidence="5 6" id="KW-0472">Membrane</keyword>
<keyword evidence="4 6" id="KW-1133">Transmembrane helix</keyword>
<dbReference type="InterPro" id="IPR043216">
    <property type="entry name" value="PAP-like"/>
</dbReference>
<feature type="transmembrane region" description="Helical" evidence="6">
    <location>
        <begin position="212"/>
        <end position="233"/>
    </location>
</feature>
<keyword evidence="8" id="KW-1185">Reference proteome</keyword>
<dbReference type="VEuPathDB" id="VectorBase:MDOA002767"/>
<evidence type="ECO:0000256" key="6">
    <source>
        <dbReference type="SAM" id="Phobius"/>
    </source>
</evidence>